<organism evidence="1">
    <name type="scientific">uncultured organism</name>
    <dbReference type="NCBI Taxonomy" id="155900"/>
    <lineage>
        <taxon>unclassified sequences</taxon>
        <taxon>environmental samples</taxon>
    </lineage>
</organism>
<accession>A0A5B8RB06</accession>
<dbReference type="Gene3D" id="1.10.600.10">
    <property type="entry name" value="Farnesyl Diphosphate Synthase"/>
    <property type="match status" value="1"/>
</dbReference>
<proteinExistence type="predicted"/>
<dbReference type="PANTHER" id="PTHR31480">
    <property type="entry name" value="BIFUNCTIONAL LYCOPENE CYCLASE/PHYTOENE SYNTHASE"/>
    <property type="match status" value="1"/>
</dbReference>
<gene>
    <name evidence="1" type="primary">crtB</name>
    <name evidence="1" type="ORF">KBTEX_01573</name>
</gene>
<sequence>MQPQQYCRDKAAPPGSSLHYALLFADDADSREALLAVNAVHAELTAIPREVSDPGVAAAKLAWWREEVGRALDGGAQHPAAQALAAANARRALPRDDLEALLDGVAMDLEYGGYPSFRELSVYCHRLGGGSVRLAVAGCGAAPDTAATLAHDLGMALPLLRGLRRLRPELEAGRLHLPEDELAQAGLERGQLLREPDSEPVRAFLDGQAARIMDFLDNALAAVPDAEQRRLLPLTVHARLYRTLLERLRAEGMPVLQQRHHLTPVRKLWHAWRHARRARAAHRRHSNGDTQ</sequence>
<evidence type="ECO:0000313" key="1">
    <source>
        <dbReference type="EMBL" id="QEA05253.1"/>
    </source>
</evidence>
<dbReference type="EMBL" id="MN079097">
    <property type="protein sequence ID" value="QEA05253.1"/>
    <property type="molecule type" value="Genomic_DNA"/>
</dbReference>
<protein>
    <submittedName>
        <fullName evidence="1">Phytoene synthase</fullName>
        <ecNumber evidence="1">2.5.1.-</ecNumber>
    </submittedName>
</protein>
<reference evidence="1" key="1">
    <citation type="submission" date="2019-06" db="EMBL/GenBank/DDBJ databases">
        <authorList>
            <person name="Murdoch R.W."/>
            <person name="Fathepure B."/>
        </authorList>
    </citation>
    <scope>NUCLEOTIDE SEQUENCE</scope>
</reference>
<dbReference type="GO" id="GO:0016765">
    <property type="term" value="F:transferase activity, transferring alkyl or aryl (other than methyl) groups"/>
    <property type="evidence" value="ECO:0007669"/>
    <property type="project" value="UniProtKB-ARBA"/>
</dbReference>
<dbReference type="InterPro" id="IPR002060">
    <property type="entry name" value="Squ/phyt_synthse"/>
</dbReference>
<name>A0A5B8RB06_9ZZZZ</name>
<dbReference type="EC" id="2.5.1.-" evidence="1"/>
<keyword evidence="1" id="KW-0808">Transferase</keyword>
<dbReference type="AlphaFoldDB" id="A0A5B8RB06"/>
<dbReference type="Pfam" id="PF00494">
    <property type="entry name" value="SQS_PSY"/>
    <property type="match status" value="1"/>
</dbReference>
<dbReference type="InterPro" id="IPR008949">
    <property type="entry name" value="Isoprenoid_synthase_dom_sf"/>
</dbReference>
<dbReference type="SUPFAM" id="SSF48576">
    <property type="entry name" value="Terpenoid synthases"/>
    <property type="match status" value="1"/>
</dbReference>